<gene>
    <name evidence="1" type="ORF">GCM10022409_37920</name>
</gene>
<dbReference type="SUPFAM" id="SSF101478">
    <property type="entry name" value="ADP-ribosylglycohydrolase"/>
    <property type="match status" value="1"/>
</dbReference>
<accession>A0ABP7UMZ7</accession>
<organism evidence="1 2">
    <name type="scientific">Hymenobacter glaciei</name>
    <dbReference type="NCBI Taxonomy" id="877209"/>
    <lineage>
        <taxon>Bacteria</taxon>
        <taxon>Pseudomonadati</taxon>
        <taxon>Bacteroidota</taxon>
        <taxon>Cytophagia</taxon>
        <taxon>Cytophagales</taxon>
        <taxon>Hymenobacteraceae</taxon>
        <taxon>Hymenobacter</taxon>
    </lineage>
</organism>
<dbReference type="InterPro" id="IPR005502">
    <property type="entry name" value="Ribosyl_crysJ1"/>
</dbReference>
<protein>
    <submittedName>
        <fullName evidence="1">Uncharacterized protein</fullName>
    </submittedName>
</protein>
<dbReference type="Proteomes" id="UP001501469">
    <property type="component" value="Unassembled WGS sequence"/>
</dbReference>
<comment type="caution">
    <text evidence="1">The sequence shown here is derived from an EMBL/GenBank/DDBJ whole genome shotgun (WGS) entry which is preliminary data.</text>
</comment>
<dbReference type="InterPro" id="IPR036705">
    <property type="entry name" value="Ribosyl_crysJ1_sf"/>
</dbReference>
<keyword evidence="2" id="KW-1185">Reference proteome</keyword>
<sequence length="89" mass="9332">MAETLAQPGGCSGEPDLADFARRSINWLYNSYWTATGITFDVGNATRTAIERLQRGITPTAAGPNSEFDNGNGALMSHSFAGFSGCLAG</sequence>
<proteinExistence type="predicted"/>
<evidence type="ECO:0000313" key="1">
    <source>
        <dbReference type="EMBL" id="GAA4047998.1"/>
    </source>
</evidence>
<dbReference type="Pfam" id="PF03747">
    <property type="entry name" value="ADP_ribosyl_GH"/>
    <property type="match status" value="1"/>
</dbReference>
<evidence type="ECO:0000313" key="2">
    <source>
        <dbReference type="Proteomes" id="UP001501469"/>
    </source>
</evidence>
<dbReference type="EMBL" id="BAABDK010000029">
    <property type="protein sequence ID" value="GAA4047998.1"/>
    <property type="molecule type" value="Genomic_DNA"/>
</dbReference>
<dbReference type="Gene3D" id="1.10.4080.10">
    <property type="entry name" value="ADP-ribosylation/Crystallin J1"/>
    <property type="match status" value="1"/>
</dbReference>
<reference evidence="2" key="1">
    <citation type="journal article" date="2019" name="Int. J. Syst. Evol. Microbiol.">
        <title>The Global Catalogue of Microorganisms (GCM) 10K type strain sequencing project: providing services to taxonomists for standard genome sequencing and annotation.</title>
        <authorList>
            <consortium name="The Broad Institute Genomics Platform"/>
            <consortium name="The Broad Institute Genome Sequencing Center for Infectious Disease"/>
            <person name="Wu L."/>
            <person name="Ma J."/>
        </authorList>
    </citation>
    <scope>NUCLEOTIDE SEQUENCE [LARGE SCALE GENOMIC DNA]</scope>
    <source>
        <strain evidence="2">JCM 17225</strain>
    </source>
</reference>
<name>A0ABP7UMZ7_9BACT</name>